<proteinExistence type="inferred from homology"/>
<comment type="similarity">
    <text evidence="2">Belongs to the DCP1 family.</text>
</comment>
<feature type="region of interest" description="Disordered" evidence="6">
    <location>
        <begin position="153"/>
        <end position="187"/>
    </location>
</feature>
<feature type="compositionally biased region" description="Basic and acidic residues" evidence="6">
    <location>
        <begin position="246"/>
        <end position="256"/>
    </location>
</feature>
<dbReference type="InterPro" id="IPR031953">
    <property type="entry name" value="mRNA_decap_C"/>
</dbReference>
<dbReference type="Pfam" id="PF06058">
    <property type="entry name" value="DCP1"/>
    <property type="match status" value="1"/>
</dbReference>
<keyword evidence="4" id="KW-0507">mRNA processing</keyword>
<dbReference type="GO" id="GO:0000184">
    <property type="term" value="P:nuclear-transcribed mRNA catabolic process, nonsense-mediated decay"/>
    <property type="evidence" value="ECO:0007669"/>
    <property type="project" value="UniProtKB-KW"/>
</dbReference>
<dbReference type="InterPro" id="IPR010334">
    <property type="entry name" value="Dcp1"/>
</dbReference>
<dbReference type="KEGG" id="apln:108745265"/>
<dbReference type="STRING" id="224129.A0A1W4XLQ9"/>
<evidence type="ECO:0000256" key="3">
    <source>
        <dbReference type="ARBA" id="ARBA00022490"/>
    </source>
</evidence>
<dbReference type="InParanoid" id="A0A1W4XLQ9"/>
<evidence type="ECO:0000256" key="2">
    <source>
        <dbReference type="ARBA" id="ARBA00008778"/>
    </source>
</evidence>
<feature type="region of interest" description="Disordered" evidence="6">
    <location>
        <begin position="234"/>
        <end position="266"/>
    </location>
</feature>
<dbReference type="Pfam" id="PF16741">
    <property type="entry name" value="mRNA_decap_C"/>
    <property type="match status" value="1"/>
</dbReference>
<dbReference type="GO" id="GO:0031087">
    <property type="term" value="P:deadenylation-independent decapping of nuclear-transcribed mRNA"/>
    <property type="evidence" value="ECO:0007669"/>
    <property type="project" value="TreeGrafter"/>
</dbReference>
<dbReference type="Gene3D" id="6.10.140.2030">
    <property type="match status" value="1"/>
</dbReference>
<evidence type="ECO:0000313" key="8">
    <source>
        <dbReference type="Proteomes" id="UP000192223"/>
    </source>
</evidence>
<dbReference type="CDD" id="cd09804">
    <property type="entry name" value="Dcp1"/>
    <property type="match status" value="1"/>
</dbReference>
<feature type="compositionally biased region" description="Polar residues" evidence="6">
    <location>
        <begin position="157"/>
        <end position="187"/>
    </location>
</feature>
<evidence type="ECO:0000256" key="1">
    <source>
        <dbReference type="ARBA" id="ARBA00004496"/>
    </source>
</evidence>
<dbReference type="Gene3D" id="2.30.29.30">
    <property type="entry name" value="Pleckstrin-homology domain (PH domain)/Phosphotyrosine-binding domain (PTB)"/>
    <property type="match status" value="1"/>
</dbReference>
<dbReference type="SUPFAM" id="SSF50729">
    <property type="entry name" value="PH domain-like"/>
    <property type="match status" value="1"/>
</dbReference>
<dbReference type="AlphaFoldDB" id="A0A1W4XLQ9"/>
<evidence type="ECO:0000259" key="7">
    <source>
        <dbReference type="Pfam" id="PF16741"/>
    </source>
</evidence>
<dbReference type="GO" id="GO:0000290">
    <property type="term" value="P:deadenylation-dependent decapping of nuclear-transcribed mRNA"/>
    <property type="evidence" value="ECO:0007669"/>
    <property type="project" value="InterPro"/>
</dbReference>
<dbReference type="CTD" id="37790"/>
<dbReference type="PANTHER" id="PTHR16290:SF0">
    <property type="entry name" value="DECAPPING PROTEIN 1, ISOFORM A"/>
    <property type="match status" value="1"/>
</dbReference>
<dbReference type="Proteomes" id="UP000192223">
    <property type="component" value="Unplaced"/>
</dbReference>
<comment type="subcellular location">
    <subcellularLocation>
        <location evidence="1">Cytoplasm</location>
    </subcellularLocation>
</comment>
<dbReference type="GO" id="GO:0000932">
    <property type="term" value="C:P-body"/>
    <property type="evidence" value="ECO:0007669"/>
    <property type="project" value="TreeGrafter"/>
</dbReference>
<sequence>MADPVELRMSVTSIKRVDPYVKEILATSSHVALYQFNPLINEWERTETEGALFLYNRSGEPWHSIMIMNRLNTNNLIEPIVEEFEHQMQSPFLLYRNSKNKIYGIWFYNRDECVNITYLLESLMEGLKEKQTEKTKKRENRVDIFSMLTKAQEEFTNKTPNKSDYNSKTPNKSESVPQYSSTPRAPDVTSQSVMDFFAKASTKNVTPAVHVQGSEGDNLLQRLMSNPAHSVEHIEKQQRSITPHEISSRRQVDARRSIPISFNGDKSLSRNGLNDIRIASPNQPCTSPLSSFLNQAQNLTLDDVDVTGTSPLANYLETPQKLQLMPPMMFASSFSNKDAQEAGGSSDPCDSEKGVDLLTRNQILQAMTYLLKNDPDFITKLHEAYVKSVNEKLKLTQQNTGIK</sequence>
<evidence type="ECO:0000256" key="5">
    <source>
        <dbReference type="ARBA" id="ARBA00023161"/>
    </source>
</evidence>
<dbReference type="OrthoDB" id="440673at2759"/>
<evidence type="ECO:0000313" key="9">
    <source>
        <dbReference type="RefSeq" id="XP_018336909.1"/>
    </source>
</evidence>
<protein>
    <submittedName>
        <fullName evidence="9">mRNA-decapping enzyme 1A</fullName>
    </submittedName>
</protein>
<dbReference type="FunCoup" id="A0A1W4XLQ9">
    <property type="interactions" value="151"/>
</dbReference>
<dbReference type="GO" id="GO:0003729">
    <property type="term" value="F:mRNA binding"/>
    <property type="evidence" value="ECO:0007669"/>
    <property type="project" value="TreeGrafter"/>
</dbReference>
<reference evidence="9" key="1">
    <citation type="submission" date="2025-08" db="UniProtKB">
        <authorList>
            <consortium name="RefSeq"/>
        </authorList>
    </citation>
    <scope>IDENTIFICATION</scope>
    <source>
        <tissue evidence="9">Entire body</tissue>
    </source>
</reference>
<gene>
    <name evidence="9" type="primary">LOC108745265</name>
</gene>
<keyword evidence="8" id="KW-1185">Reference proteome</keyword>
<dbReference type="InterPro" id="IPR011993">
    <property type="entry name" value="PH-like_dom_sf"/>
</dbReference>
<evidence type="ECO:0000256" key="6">
    <source>
        <dbReference type="SAM" id="MobiDB-lite"/>
    </source>
</evidence>
<dbReference type="GO" id="GO:0006397">
    <property type="term" value="P:mRNA processing"/>
    <property type="evidence" value="ECO:0007669"/>
    <property type="project" value="UniProtKB-KW"/>
</dbReference>
<dbReference type="RefSeq" id="XP_018336909.1">
    <property type="nucleotide sequence ID" value="XM_018481407.1"/>
</dbReference>
<organism evidence="8 9">
    <name type="scientific">Agrilus planipennis</name>
    <name type="common">Emerald ash borer</name>
    <name type="synonym">Agrilus marcopoli</name>
    <dbReference type="NCBI Taxonomy" id="224129"/>
    <lineage>
        <taxon>Eukaryota</taxon>
        <taxon>Metazoa</taxon>
        <taxon>Ecdysozoa</taxon>
        <taxon>Arthropoda</taxon>
        <taxon>Hexapoda</taxon>
        <taxon>Insecta</taxon>
        <taxon>Pterygota</taxon>
        <taxon>Neoptera</taxon>
        <taxon>Endopterygota</taxon>
        <taxon>Coleoptera</taxon>
        <taxon>Polyphaga</taxon>
        <taxon>Elateriformia</taxon>
        <taxon>Buprestoidea</taxon>
        <taxon>Buprestidae</taxon>
        <taxon>Agrilinae</taxon>
        <taxon>Agrilus</taxon>
    </lineage>
</organism>
<keyword evidence="3" id="KW-0963">Cytoplasm</keyword>
<keyword evidence="5" id="KW-0866">Nonsense-mediated mRNA decay</keyword>
<accession>A0A1W4XLQ9</accession>
<name>A0A1W4XLQ9_AGRPL</name>
<dbReference type="PANTHER" id="PTHR16290">
    <property type="entry name" value="TRANSCRIPTION FACTOR SMIF DECAPPING ENZYME DCP1"/>
    <property type="match status" value="1"/>
</dbReference>
<dbReference type="GeneID" id="108745265"/>
<evidence type="ECO:0000256" key="4">
    <source>
        <dbReference type="ARBA" id="ARBA00022664"/>
    </source>
</evidence>
<dbReference type="GO" id="GO:0008047">
    <property type="term" value="F:enzyme activator activity"/>
    <property type="evidence" value="ECO:0007669"/>
    <property type="project" value="InterPro"/>
</dbReference>
<feature type="domain" description="mRNA-decapping enzyme C-terminal" evidence="7">
    <location>
        <begin position="356"/>
        <end position="393"/>
    </location>
</feature>